<gene>
    <name evidence="2" type="ORF">Y1Q_0021623</name>
</gene>
<feature type="compositionally biased region" description="Basic and acidic residues" evidence="1">
    <location>
        <begin position="51"/>
        <end position="63"/>
    </location>
</feature>
<keyword evidence="3" id="KW-1185">Reference proteome</keyword>
<reference evidence="2 3" key="1">
    <citation type="journal article" date="2012" name="Genome Biol.">
        <title>Sequencing three crocodilian genomes to illuminate the evolution of archosaurs and amniotes.</title>
        <authorList>
            <person name="St John J.A."/>
            <person name="Braun E.L."/>
            <person name="Isberg S.R."/>
            <person name="Miles L.G."/>
            <person name="Chong A.Y."/>
            <person name="Gongora J."/>
            <person name="Dalzell P."/>
            <person name="Moran C."/>
            <person name="Bed'hom B."/>
            <person name="Abzhanov A."/>
            <person name="Burgess S.C."/>
            <person name="Cooksey A.M."/>
            <person name="Castoe T.A."/>
            <person name="Crawford N.G."/>
            <person name="Densmore L.D."/>
            <person name="Drew J.C."/>
            <person name="Edwards S.V."/>
            <person name="Faircloth B.C."/>
            <person name="Fujita M.K."/>
            <person name="Greenwold M.J."/>
            <person name="Hoffmann F.G."/>
            <person name="Howard J.M."/>
            <person name="Iguchi T."/>
            <person name="Janes D.E."/>
            <person name="Khan S.Y."/>
            <person name="Kohno S."/>
            <person name="de Koning A.J."/>
            <person name="Lance S.L."/>
            <person name="McCarthy F.M."/>
            <person name="McCormack J.E."/>
            <person name="Merchant M.E."/>
            <person name="Peterson D.G."/>
            <person name="Pollock D.D."/>
            <person name="Pourmand N."/>
            <person name="Raney B.J."/>
            <person name="Roessler K.A."/>
            <person name="Sanford J.R."/>
            <person name="Sawyer R.H."/>
            <person name="Schmidt C.J."/>
            <person name="Triplett E.W."/>
            <person name="Tuberville T.D."/>
            <person name="Venegas-Anaya M."/>
            <person name="Howard J.T."/>
            <person name="Jarvis E.D."/>
            <person name="Guillette L.J.Jr."/>
            <person name="Glenn T.C."/>
            <person name="Green R.E."/>
            <person name="Ray D.A."/>
        </authorList>
    </citation>
    <scope>NUCLEOTIDE SEQUENCE [LARGE SCALE GENOMIC DNA]</scope>
    <source>
        <strain evidence="2">KSC_2009_1</strain>
    </source>
</reference>
<sequence length="71" mass="7971">MAGNDNLDIEGYEFHSGVYFQLAAEGHIDIEYLHMPILCKDCEDSDGQRVWTEDGHLPKERGAGTHPQKPS</sequence>
<evidence type="ECO:0000256" key="1">
    <source>
        <dbReference type="SAM" id="MobiDB-lite"/>
    </source>
</evidence>
<evidence type="ECO:0000313" key="2">
    <source>
        <dbReference type="EMBL" id="KYO46041.1"/>
    </source>
</evidence>
<organism evidence="2 3">
    <name type="scientific">Alligator mississippiensis</name>
    <name type="common">American alligator</name>
    <dbReference type="NCBI Taxonomy" id="8496"/>
    <lineage>
        <taxon>Eukaryota</taxon>
        <taxon>Metazoa</taxon>
        <taxon>Chordata</taxon>
        <taxon>Craniata</taxon>
        <taxon>Vertebrata</taxon>
        <taxon>Euteleostomi</taxon>
        <taxon>Archelosauria</taxon>
        <taxon>Archosauria</taxon>
        <taxon>Crocodylia</taxon>
        <taxon>Alligatoridae</taxon>
        <taxon>Alligatorinae</taxon>
        <taxon>Alligator</taxon>
    </lineage>
</organism>
<accession>A0A151PAC1</accession>
<comment type="caution">
    <text evidence="2">The sequence shown here is derived from an EMBL/GenBank/DDBJ whole genome shotgun (WGS) entry which is preliminary data.</text>
</comment>
<dbReference type="EMBL" id="AKHW03000533">
    <property type="protein sequence ID" value="KYO46041.1"/>
    <property type="molecule type" value="Genomic_DNA"/>
</dbReference>
<dbReference type="Proteomes" id="UP000050525">
    <property type="component" value="Unassembled WGS sequence"/>
</dbReference>
<name>A0A151PAC1_ALLMI</name>
<protein>
    <submittedName>
        <fullName evidence="2">Uncharacterized protein</fullName>
    </submittedName>
</protein>
<proteinExistence type="predicted"/>
<feature type="region of interest" description="Disordered" evidence="1">
    <location>
        <begin position="47"/>
        <end position="71"/>
    </location>
</feature>
<evidence type="ECO:0000313" key="3">
    <source>
        <dbReference type="Proteomes" id="UP000050525"/>
    </source>
</evidence>
<dbReference type="AlphaFoldDB" id="A0A151PAC1"/>